<sequence>MKKVAFTIVTKNYIGLAKTLKNSLYRYNKDVDFFIFIADDFDETTKINLEDQGGNFLISKNVLPIDENTWDELSFKYNLVEFCTALKPFCFKYLMDFLGYGKVIYFDPDILVYNSLDSIYEKLDTSVMLLTPHILYMEEDFTGDVPDYLFLKYGTFNLGFIGLRKSEKITSVLNWWAKRLVKYSFFDDERGLATDQKWAAFFPIFLSSEELEISADLGLNIAPWNFHERKIVNIGDTLYVIPRAEKNKEKFELVFMHFSSYKQNEIQNGLYKELKYDDLKIAFDVYKDALNNENIQDFWGLSYSYQYFNNGQLISDFNRRVYRKCLDTNYFSSKNNPFETSENSFYHLLKKNKLLTKHIVNFNSGHVGRNSIANANKKNKRLIIMQLMSKFLLTMLGVDRFSFFVKNAAKYFTFENQAHLIDKKIN</sequence>
<gene>
    <name evidence="1" type="ORF">SAMN05192574_101560</name>
</gene>
<dbReference type="RefSeq" id="WP_091207316.1">
    <property type="nucleotide sequence ID" value="NZ_FOCL01000001.1"/>
</dbReference>
<dbReference type="InterPro" id="IPR029044">
    <property type="entry name" value="Nucleotide-diphossugar_trans"/>
</dbReference>
<dbReference type="OrthoDB" id="186344at2"/>
<reference evidence="2" key="1">
    <citation type="submission" date="2016-10" db="EMBL/GenBank/DDBJ databases">
        <authorList>
            <person name="Varghese N."/>
            <person name="Submissions S."/>
        </authorList>
    </citation>
    <scope>NUCLEOTIDE SEQUENCE [LARGE SCALE GENOMIC DNA]</scope>
    <source>
        <strain evidence="2">Gh-48</strain>
    </source>
</reference>
<keyword evidence="2" id="KW-1185">Reference proteome</keyword>
<protein>
    <recommendedName>
        <fullName evidence="3">Glycosyl transferase family 8</fullName>
    </recommendedName>
</protein>
<dbReference type="Proteomes" id="UP000198942">
    <property type="component" value="Unassembled WGS sequence"/>
</dbReference>
<dbReference type="AlphaFoldDB" id="A0A1H8ANE5"/>
<dbReference type="SUPFAM" id="SSF53448">
    <property type="entry name" value="Nucleotide-diphospho-sugar transferases"/>
    <property type="match status" value="1"/>
</dbReference>
<dbReference type="STRING" id="551995.SAMN05192574_101560"/>
<proteinExistence type="predicted"/>
<dbReference type="EMBL" id="FOCL01000001">
    <property type="protein sequence ID" value="SEM71289.1"/>
    <property type="molecule type" value="Genomic_DNA"/>
</dbReference>
<accession>A0A1H8ANE5</accession>
<name>A0A1H8ANE5_9SPHI</name>
<evidence type="ECO:0000313" key="1">
    <source>
        <dbReference type="EMBL" id="SEM71289.1"/>
    </source>
</evidence>
<dbReference type="Gene3D" id="3.90.550.10">
    <property type="entry name" value="Spore Coat Polysaccharide Biosynthesis Protein SpsA, Chain A"/>
    <property type="match status" value="1"/>
</dbReference>
<organism evidence="1 2">
    <name type="scientific">Mucilaginibacter gossypiicola</name>
    <dbReference type="NCBI Taxonomy" id="551995"/>
    <lineage>
        <taxon>Bacteria</taxon>
        <taxon>Pseudomonadati</taxon>
        <taxon>Bacteroidota</taxon>
        <taxon>Sphingobacteriia</taxon>
        <taxon>Sphingobacteriales</taxon>
        <taxon>Sphingobacteriaceae</taxon>
        <taxon>Mucilaginibacter</taxon>
    </lineage>
</organism>
<evidence type="ECO:0000313" key="2">
    <source>
        <dbReference type="Proteomes" id="UP000198942"/>
    </source>
</evidence>
<evidence type="ECO:0008006" key="3">
    <source>
        <dbReference type="Google" id="ProtNLM"/>
    </source>
</evidence>